<dbReference type="InterPro" id="IPR001647">
    <property type="entry name" value="HTH_TetR"/>
</dbReference>
<dbReference type="InterPro" id="IPR009057">
    <property type="entry name" value="Homeodomain-like_sf"/>
</dbReference>
<dbReference type="Gene3D" id="3.60.15.10">
    <property type="entry name" value="Ribonuclease Z/Hydroxyacylglutathione hydrolase-like"/>
    <property type="match status" value="1"/>
</dbReference>
<evidence type="ECO:0000256" key="4">
    <source>
        <dbReference type="PROSITE-ProRule" id="PRU00335"/>
    </source>
</evidence>
<evidence type="ECO:0000313" key="7">
    <source>
        <dbReference type="EMBL" id="UTI67093.1"/>
    </source>
</evidence>
<keyword evidence="1" id="KW-0805">Transcription regulation</keyword>
<dbReference type="InterPro" id="IPR050855">
    <property type="entry name" value="NDM-1-like"/>
</dbReference>
<dbReference type="Gene3D" id="1.10.357.10">
    <property type="entry name" value="Tetracycline Repressor, domain 2"/>
    <property type="match status" value="1"/>
</dbReference>
<dbReference type="InterPro" id="IPR036271">
    <property type="entry name" value="Tet_transcr_reg_TetR-rel_C_sf"/>
</dbReference>
<feature type="compositionally biased region" description="Pro residues" evidence="5">
    <location>
        <begin position="259"/>
        <end position="268"/>
    </location>
</feature>
<dbReference type="PANTHER" id="PTHR42951">
    <property type="entry name" value="METALLO-BETA-LACTAMASE DOMAIN-CONTAINING"/>
    <property type="match status" value="1"/>
</dbReference>
<dbReference type="Pfam" id="PF00440">
    <property type="entry name" value="TetR_N"/>
    <property type="match status" value="1"/>
</dbReference>
<evidence type="ECO:0000313" key="8">
    <source>
        <dbReference type="Proteomes" id="UP001056035"/>
    </source>
</evidence>
<keyword evidence="2 4" id="KW-0238">DNA-binding</keyword>
<keyword evidence="3" id="KW-0804">Transcription</keyword>
<dbReference type="PROSITE" id="PS50977">
    <property type="entry name" value="HTH_TETR_2"/>
    <property type="match status" value="1"/>
</dbReference>
<dbReference type="Pfam" id="PF21943">
    <property type="entry name" value="TetR_C_46"/>
    <property type="match status" value="1"/>
</dbReference>
<evidence type="ECO:0000256" key="3">
    <source>
        <dbReference type="ARBA" id="ARBA00023163"/>
    </source>
</evidence>
<dbReference type="Proteomes" id="UP001056035">
    <property type="component" value="Chromosome"/>
</dbReference>
<dbReference type="Pfam" id="PF00753">
    <property type="entry name" value="Lactamase_B"/>
    <property type="match status" value="1"/>
</dbReference>
<gene>
    <name evidence="7" type="ORF">NBH00_18080</name>
</gene>
<dbReference type="EMBL" id="CP098502">
    <property type="protein sequence ID" value="UTI67093.1"/>
    <property type="molecule type" value="Genomic_DNA"/>
</dbReference>
<dbReference type="SUPFAM" id="SSF48498">
    <property type="entry name" value="Tetracyclin repressor-like, C-terminal domain"/>
    <property type="match status" value="1"/>
</dbReference>
<feature type="domain" description="HTH tetR-type" evidence="6">
    <location>
        <begin position="297"/>
        <end position="357"/>
    </location>
</feature>
<dbReference type="InterPro" id="IPR001279">
    <property type="entry name" value="Metallo-B-lactamas"/>
</dbReference>
<keyword evidence="8" id="KW-1185">Reference proteome</keyword>
<dbReference type="InterPro" id="IPR036866">
    <property type="entry name" value="RibonucZ/Hydroxyglut_hydro"/>
</dbReference>
<dbReference type="InterPro" id="IPR054129">
    <property type="entry name" value="DesT_TetR_C"/>
</dbReference>
<sequence length="494" mass="52851">MPSPDHVHVHVLDTSDGPLLIDTGAVGCEAALAAGLEAIGVRPTRVLITHAHIDHWGLATTFGDTVLAHPGVLPSLRFASDGATPVLAEAWPGAEKMAAVFSAFTTMASGVPKVDELHDGQLLGDWQVHWTPGHDPGHVCLFRPTDGVLICGDLLLPGYTPNIQPGFDGADALADFLHSLQRMAALPVSLVLPAHGERYVDAQTRAGELAAHHARRLQELQAALRRRPRPPRAQQPRVRRPPAGARRSDARPNGDLRPPRSPAPPRVGPGPRRRQLDANRSTCDPIVTGYATRMPADTRREQLLDATRRVVARGGYTALTMEAIAREAGVTKPVVYSAFANRDDVMARLLEVEGARVVADIGAVIERAAHETSTADLTAMVSLGLGLVLDVVRRQHQRYRLILVGIDGAPLEVRQAVDEGRRTVTARIAAILGRAPLPAGTDAALLATILVGIGEHAATLVLTEPDVTPERLAQSVQDLLRLPATATPSHEVWT</sequence>
<protein>
    <submittedName>
        <fullName evidence="7">MBL fold metallo-hydrolase</fullName>
    </submittedName>
</protein>
<evidence type="ECO:0000259" key="6">
    <source>
        <dbReference type="PROSITE" id="PS50977"/>
    </source>
</evidence>
<dbReference type="SUPFAM" id="SSF56281">
    <property type="entry name" value="Metallo-hydrolase/oxidoreductase"/>
    <property type="match status" value="1"/>
</dbReference>
<name>A0ABY5E0E5_9ACTN</name>
<reference evidence="7 8" key="1">
    <citation type="submission" date="2022-06" db="EMBL/GenBank/DDBJ databases">
        <title>Paraconexibacter antarcticus.</title>
        <authorList>
            <person name="Kim C.S."/>
        </authorList>
    </citation>
    <scope>NUCLEOTIDE SEQUENCE [LARGE SCALE GENOMIC DNA]</scope>
    <source>
        <strain evidence="7 8">02-257</strain>
    </source>
</reference>
<accession>A0ABY5E0E5</accession>
<dbReference type="SUPFAM" id="SSF46689">
    <property type="entry name" value="Homeodomain-like"/>
    <property type="match status" value="1"/>
</dbReference>
<dbReference type="SMART" id="SM00849">
    <property type="entry name" value="Lactamase_B"/>
    <property type="match status" value="1"/>
</dbReference>
<dbReference type="PRINTS" id="PR00455">
    <property type="entry name" value="HTHTETR"/>
</dbReference>
<feature type="DNA-binding region" description="H-T-H motif" evidence="4">
    <location>
        <begin position="320"/>
        <end position="339"/>
    </location>
</feature>
<feature type="compositionally biased region" description="Basic and acidic residues" evidence="5">
    <location>
        <begin position="246"/>
        <end position="258"/>
    </location>
</feature>
<feature type="region of interest" description="Disordered" evidence="5">
    <location>
        <begin position="222"/>
        <end position="283"/>
    </location>
</feature>
<organism evidence="7 8">
    <name type="scientific">Paraconexibacter antarcticus</name>
    <dbReference type="NCBI Taxonomy" id="2949664"/>
    <lineage>
        <taxon>Bacteria</taxon>
        <taxon>Bacillati</taxon>
        <taxon>Actinomycetota</taxon>
        <taxon>Thermoleophilia</taxon>
        <taxon>Solirubrobacterales</taxon>
        <taxon>Paraconexibacteraceae</taxon>
        <taxon>Paraconexibacter</taxon>
    </lineage>
</organism>
<feature type="compositionally biased region" description="Low complexity" evidence="5">
    <location>
        <begin position="232"/>
        <end position="245"/>
    </location>
</feature>
<evidence type="ECO:0000256" key="1">
    <source>
        <dbReference type="ARBA" id="ARBA00023015"/>
    </source>
</evidence>
<evidence type="ECO:0000256" key="2">
    <source>
        <dbReference type="ARBA" id="ARBA00023125"/>
    </source>
</evidence>
<evidence type="ECO:0000256" key="5">
    <source>
        <dbReference type="SAM" id="MobiDB-lite"/>
    </source>
</evidence>
<proteinExistence type="predicted"/>